<feature type="transmembrane region" description="Helical" evidence="1">
    <location>
        <begin position="105"/>
        <end position="126"/>
    </location>
</feature>
<keyword evidence="1" id="KW-1133">Transmembrane helix</keyword>
<accession>A0ABM1PG86</accession>
<protein>
    <submittedName>
        <fullName evidence="3">Uncharacterized protein LOC108615897</fullName>
    </submittedName>
</protein>
<keyword evidence="1" id="KW-0812">Transmembrane</keyword>
<organism evidence="2 3">
    <name type="scientific">Drosophila arizonae</name>
    <name type="common">Fruit fly</name>
    <dbReference type="NCBI Taxonomy" id="7263"/>
    <lineage>
        <taxon>Eukaryota</taxon>
        <taxon>Metazoa</taxon>
        <taxon>Ecdysozoa</taxon>
        <taxon>Arthropoda</taxon>
        <taxon>Hexapoda</taxon>
        <taxon>Insecta</taxon>
        <taxon>Pterygota</taxon>
        <taxon>Neoptera</taxon>
        <taxon>Endopterygota</taxon>
        <taxon>Diptera</taxon>
        <taxon>Brachycera</taxon>
        <taxon>Muscomorpha</taxon>
        <taxon>Ephydroidea</taxon>
        <taxon>Drosophilidae</taxon>
        <taxon>Drosophila</taxon>
    </lineage>
</organism>
<proteinExistence type="predicted"/>
<reference evidence="2" key="2">
    <citation type="journal article" date="2016" name="G3 (Bethesda)">
        <title>Genome Evolution in Three Species of Cactophilic Drosophila.</title>
        <authorList>
            <person name="Sanchez-Flores A."/>
            <person name="Penazola F."/>
            <person name="Carpinteyro-Ponce J."/>
            <person name="Nazario-Yepiz N."/>
            <person name="Abreu-Goodger C."/>
            <person name="Machado C.A."/>
            <person name="Markow T.A."/>
        </authorList>
    </citation>
    <scope>NUCLEOTIDE SEQUENCE [LARGE SCALE GENOMIC DNA]</scope>
</reference>
<reference evidence="3" key="3">
    <citation type="submission" date="2025-08" db="UniProtKB">
        <authorList>
            <consortium name="RefSeq"/>
        </authorList>
    </citation>
    <scope>IDENTIFICATION</scope>
    <source>
        <tissue evidence="3">Whole organism</tissue>
    </source>
</reference>
<name>A0ABM1PG86_DROAR</name>
<evidence type="ECO:0000256" key="1">
    <source>
        <dbReference type="SAM" id="Phobius"/>
    </source>
</evidence>
<sequence>MATRESRLAKWSDVLAGCQLGDNNEHGQNDRAGHGQDDALAVYRFSYNLPTHTHTHIQPRRHCGCCVLAKRRARGNKITTRSSVWLKVSWNWAPLWRPLWNGLHMSMLGFVYLVLILGWILIVLFLKCKKSLTAPFRLGESYTDAIAETSAERRPSVHVIQLQSEDIEQEDHYMNNFHRQTDNLQRYSHRSTLEERTIERTYPTDAVINPAYMHDEDYVINAPPPSYEEVMRQPQVYPQVRHNNHKISHLDI</sequence>
<evidence type="ECO:0000313" key="2">
    <source>
        <dbReference type="Proteomes" id="UP000694904"/>
    </source>
</evidence>
<reference evidence="2" key="1">
    <citation type="journal article" date="1997" name="Nucleic Acids Res.">
        <title>tRNAscan-SE: a program for improved detection of transfer RNA genes in genomic sequence.</title>
        <authorList>
            <person name="Lowe T.M."/>
            <person name="Eddy S.R."/>
        </authorList>
    </citation>
    <scope>NUCLEOTIDE SEQUENCE [LARGE SCALE GENOMIC DNA]</scope>
</reference>
<keyword evidence="1" id="KW-0472">Membrane</keyword>
<gene>
    <name evidence="3" type="primary">LOC108615897</name>
</gene>
<evidence type="ECO:0000313" key="3">
    <source>
        <dbReference type="RefSeq" id="XP_017866222.1"/>
    </source>
</evidence>
<dbReference type="RefSeq" id="XP_017866222.1">
    <property type="nucleotide sequence ID" value="XM_018010733.1"/>
</dbReference>
<dbReference type="Proteomes" id="UP000694904">
    <property type="component" value="Chromosome 5"/>
</dbReference>
<dbReference type="GeneID" id="108615897"/>
<keyword evidence="2" id="KW-1185">Reference proteome</keyword>